<dbReference type="EMBL" id="AAPH01000015">
    <property type="protein sequence ID" value="EAS42937.1"/>
    <property type="molecule type" value="Genomic_DNA"/>
</dbReference>
<evidence type="ECO:0000256" key="1">
    <source>
        <dbReference type="HAMAP-Rule" id="MF_02231"/>
    </source>
</evidence>
<feature type="domain" description="SCP2" evidence="2">
    <location>
        <begin position="71"/>
        <end position="161"/>
    </location>
</feature>
<dbReference type="GO" id="GO:0006744">
    <property type="term" value="P:ubiquinone biosynthetic process"/>
    <property type="evidence" value="ECO:0007669"/>
    <property type="project" value="UniProtKB-UniRule"/>
</dbReference>
<reference evidence="3 4" key="1">
    <citation type="submission" date="2006-03" db="EMBL/GenBank/DDBJ databases">
        <authorList>
            <person name="Bartlett D.H."/>
            <person name="Valle G."/>
            <person name="Lauro F.M."/>
            <person name="Vezzi A."/>
            <person name="Simonato F."/>
            <person name="Eloe E."/>
            <person name="Vitulo N."/>
            <person name="Stratton T.K."/>
            <person name="D'angelo M."/>
            <person name="Ferriera S."/>
            <person name="Johnson J."/>
            <person name="Kravitz S."/>
            <person name="Beeson K."/>
            <person name="Sutton G."/>
            <person name="Rogers Y."/>
            <person name="Friedman R."/>
            <person name="Frazier M."/>
            <person name="Venter J.C."/>
        </authorList>
    </citation>
    <scope>NUCLEOTIDE SEQUENCE [LARGE SCALE GENOMIC DNA]</scope>
    <source>
        <strain evidence="3 4">3TCK</strain>
    </source>
</reference>
<evidence type="ECO:0000259" key="2">
    <source>
        <dbReference type="Pfam" id="PF02036"/>
    </source>
</evidence>
<protein>
    <recommendedName>
        <fullName evidence="1">Ubiquinone biosynthesis accessory factor UbiT</fullName>
    </recommendedName>
</protein>
<organism evidence="3 4">
    <name type="scientific">Photobacterium profundum 3TCK</name>
    <dbReference type="NCBI Taxonomy" id="314280"/>
    <lineage>
        <taxon>Bacteria</taxon>
        <taxon>Pseudomonadati</taxon>
        <taxon>Pseudomonadota</taxon>
        <taxon>Gammaproteobacteria</taxon>
        <taxon>Vibrionales</taxon>
        <taxon>Vibrionaceae</taxon>
        <taxon>Photobacterium</taxon>
    </lineage>
</organism>
<gene>
    <name evidence="1" type="primary">ubiT</name>
    <name evidence="3" type="ORF">P3TCK_14018</name>
</gene>
<dbReference type="SUPFAM" id="SSF55718">
    <property type="entry name" value="SCP-like"/>
    <property type="match status" value="1"/>
</dbReference>
<evidence type="ECO:0000313" key="4">
    <source>
        <dbReference type="Proteomes" id="UP000003789"/>
    </source>
</evidence>
<dbReference type="Gene3D" id="3.30.1050.10">
    <property type="entry name" value="SCP2 sterol-binding domain"/>
    <property type="match status" value="1"/>
</dbReference>
<comment type="function">
    <text evidence="1">Required for O(2)-independent ubiquinone (coenzyme Q) biosynthesis. Likely functions as an accessory factor.</text>
</comment>
<dbReference type="PIRSF" id="PIRSF025550">
    <property type="entry name" value="UCP025550_lpd_carrier"/>
    <property type="match status" value="1"/>
</dbReference>
<name>Q1Z352_9GAMM</name>
<dbReference type="InterPro" id="IPR036527">
    <property type="entry name" value="SCP2_sterol-bd_dom_sf"/>
</dbReference>
<dbReference type="HAMAP" id="MF_02231">
    <property type="entry name" value="UbiT"/>
    <property type="match status" value="1"/>
</dbReference>
<keyword evidence="1" id="KW-0831">Ubiquinone biosynthesis</keyword>
<dbReference type="AlphaFoldDB" id="Q1Z352"/>
<dbReference type="PANTHER" id="PTHR10094">
    <property type="entry name" value="STEROL CARRIER PROTEIN 2 SCP-2 FAMILY PROTEIN"/>
    <property type="match status" value="1"/>
</dbReference>
<accession>Q1Z352</accession>
<dbReference type="Proteomes" id="UP000003789">
    <property type="component" value="Unassembled WGS sequence"/>
</dbReference>
<dbReference type="PANTHER" id="PTHR10094:SF25">
    <property type="entry name" value="SCP2 STEROL-BINDING DOMAIN-CONTAINING PROTEIN 1"/>
    <property type="match status" value="1"/>
</dbReference>
<comment type="caution">
    <text evidence="3">The sequence shown here is derived from an EMBL/GenBank/DDBJ whole genome shotgun (WGS) entry which is preliminary data.</text>
</comment>
<evidence type="ECO:0000313" key="3">
    <source>
        <dbReference type="EMBL" id="EAS42937.1"/>
    </source>
</evidence>
<dbReference type="InterPro" id="IPR003033">
    <property type="entry name" value="SCP2_sterol-bd_dom"/>
</dbReference>
<dbReference type="GO" id="GO:0005829">
    <property type="term" value="C:cytosol"/>
    <property type="evidence" value="ECO:0007669"/>
    <property type="project" value="TreeGrafter"/>
</dbReference>
<proteinExistence type="inferred from homology"/>
<comment type="pathway">
    <text evidence="1">Cofactor biosynthesis; ubiquinone biosynthesis.</text>
</comment>
<sequence length="200" mass="22694">MTQGMKLFAKVAIQSGINSGSDRKIHTVITQLRKHIVQHGPALLRVPAKLTPFTVQKKMMLEGLTLVFKEALEDGDFEFLDGRWLKVEVRDLELHWYISYQDDKLVVAEHIEQEDVSFSGECNDLVLIAARKEDPDTLFFQRRLRIEGDTELGLEVKNLMDSIDLDSLPSPLKFLLQQSADFIQKGMQGAGAEKEVMNAH</sequence>
<dbReference type="Pfam" id="PF02036">
    <property type="entry name" value="SCP2"/>
    <property type="match status" value="1"/>
</dbReference>
<dbReference type="UniPathway" id="UPA00232"/>
<comment type="similarity">
    <text evidence="1">Belongs to the UbiT family.</text>
</comment>
<dbReference type="HOGENOM" id="CLU_111894_1_0_6"/>
<dbReference type="InterPro" id="IPR016830">
    <property type="entry name" value="UbiT"/>
</dbReference>